<name>E4WZ05_OIKDI</name>
<protein>
    <submittedName>
        <fullName evidence="1">Uncharacterized protein</fullName>
    </submittedName>
</protein>
<sequence>MFKEISLIWKHTKTLLFRISREEKRNSEILINFNAIADVTGFKREDLVGLDIEELEILWKRCFLLPETTSLSSNSIMQHILDEEKHAEALAAHEIDDIVLDLECLEGGSSSSDNGETKMNDFVCLGQLGSACEAQSIKSEIDIYK</sequence>
<keyword evidence="2" id="KW-1185">Reference proteome</keyword>
<accession>E4WZ05</accession>
<dbReference type="Proteomes" id="UP000001307">
    <property type="component" value="Unassembled WGS sequence"/>
</dbReference>
<dbReference type="EMBL" id="FN653019">
    <property type="protein sequence ID" value="CBY22400.1"/>
    <property type="molecule type" value="Genomic_DNA"/>
</dbReference>
<proteinExistence type="predicted"/>
<reference evidence="1" key="1">
    <citation type="journal article" date="2010" name="Science">
        <title>Plasticity of animal genome architecture unmasked by rapid evolution of a pelagic tunicate.</title>
        <authorList>
            <person name="Denoeud F."/>
            <person name="Henriet S."/>
            <person name="Mungpakdee S."/>
            <person name="Aury J.M."/>
            <person name="Da Silva C."/>
            <person name="Brinkmann H."/>
            <person name="Mikhaleva J."/>
            <person name="Olsen L.C."/>
            <person name="Jubin C."/>
            <person name="Canestro C."/>
            <person name="Bouquet J.M."/>
            <person name="Danks G."/>
            <person name="Poulain J."/>
            <person name="Campsteijn C."/>
            <person name="Adamski M."/>
            <person name="Cross I."/>
            <person name="Yadetie F."/>
            <person name="Muffato M."/>
            <person name="Louis A."/>
            <person name="Butcher S."/>
            <person name="Tsagkogeorga G."/>
            <person name="Konrad A."/>
            <person name="Singh S."/>
            <person name="Jensen M.F."/>
            <person name="Cong E.H."/>
            <person name="Eikeseth-Otteraa H."/>
            <person name="Noel B."/>
            <person name="Anthouard V."/>
            <person name="Porcel B.M."/>
            <person name="Kachouri-Lafond R."/>
            <person name="Nishino A."/>
            <person name="Ugolini M."/>
            <person name="Chourrout P."/>
            <person name="Nishida H."/>
            <person name="Aasland R."/>
            <person name="Huzurbazar S."/>
            <person name="Westhof E."/>
            <person name="Delsuc F."/>
            <person name="Lehrach H."/>
            <person name="Reinhardt R."/>
            <person name="Weissenbach J."/>
            <person name="Roy S.W."/>
            <person name="Artiguenave F."/>
            <person name="Postlethwait J.H."/>
            <person name="Manak J.R."/>
            <person name="Thompson E.M."/>
            <person name="Jaillon O."/>
            <person name="Du Pasquier L."/>
            <person name="Boudinot P."/>
            <person name="Liberles D.A."/>
            <person name="Volff J.N."/>
            <person name="Philippe H."/>
            <person name="Lenhard B."/>
            <person name="Roest Crollius H."/>
            <person name="Wincker P."/>
            <person name="Chourrout D."/>
        </authorList>
    </citation>
    <scope>NUCLEOTIDE SEQUENCE [LARGE SCALE GENOMIC DNA]</scope>
</reference>
<dbReference type="InParanoid" id="E4WZ05"/>
<dbReference type="OrthoDB" id="10601041at2759"/>
<evidence type="ECO:0000313" key="2">
    <source>
        <dbReference type="Proteomes" id="UP000001307"/>
    </source>
</evidence>
<evidence type="ECO:0000313" key="1">
    <source>
        <dbReference type="EMBL" id="CBY22400.1"/>
    </source>
</evidence>
<feature type="non-terminal residue" evidence="1">
    <location>
        <position position="145"/>
    </location>
</feature>
<organism evidence="1">
    <name type="scientific">Oikopleura dioica</name>
    <name type="common">Tunicate</name>
    <dbReference type="NCBI Taxonomy" id="34765"/>
    <lineage>
        <taxon>Eukaryota</taxon>
        <taxon>Metazoa</taxon>
        <taxon>Chordata</taxon>
        <taxon>Tunicata</taxon>
        <taxon>Appendicularia</taxon>
        <taxon>Copelata</taxon>
        <taxon>Oikopleuridae</taxon>
        <taxon>Oikopleura</taxon>
    </lineage>
</organism>
<gene>
    <name evidence="1" type="ORF">GSOID_T00013151001</name>
</gene>
<dbReference type="AlphaFoldDB" id="E4WZ05"/>